<evidence type="ECO:0000313" key="6">
    <source>
        <dbReference type="EMBL" id="GIO28414.1"/>
    </source>
</evidence>
<evidence type="ECO:0008006" key="8">
    <source>
        <dbReference type="Google" id="ProtNLM"/>
    </source>
</evidence>
<dbReference type="Proteomes" id="UP000676917">
    <property type="component" value="Unassembled WGS sequence"/>
</dbReference>
<evidence type="ECO:0000256" key="5">
    <source>
        <dbReference type="SAM" id="Phobius"/>
    </source>
</evidence>
<proteinExistence type="predicted"/>
<keyword evidence="4 5" id="KW-0472">Membrane</keyword>
<dbReference type="Gene3D" id="1.20.120.1630">
    <property type="match status" value="1"/>
</dbReference>
<feature type="transmembrane region" description="Helical" evidence="5">
    <location>
        <begin position="124"/>
        <end position="154"/>
    </location>
</feature>
<organism evidence="6 7">
    <name type="scientific">Ornithinibacillus bavariensis</name>
    <dbReference type="NCBI Taxonomy" id="545502"/>
    <lineage>
        <taxon>Bacteria</taxon>
        <taxon>Bacillati</taxon>
        <taxon>Bacillota</taxon>
        <taxon>Bacilli</taxon>
        <taxon>Bacillales</taxon>
        <taxon>Bacillaceae</taxon>
        <taxon>Ornithinibacillus</taxon>
    </lineage>
</organism>
<evidence type="ECO:0000256" key="3">
    <source>
        <dbReference type="ARBA" id="ARBA00022989"/>
    </source>
</evidence>
<dbReference type="GO" id="GO:0004671">
    <property type="term" value="F:protein C-terminal S-isoprenylcysteine carboxyl O-methyltransferase activity"/>
    <property type="evidence" value="ECO:0007669"/>
    <property type="project" value="InterPro"/>
</dbReference>
<evidence type="ECO:0000256" key="1">
    <source>
        <dbReference type="ARBA" id="ARBA00004141"/>
    </source>
</evidence>
<dbReference type="RefSeq" id="WP_212921882.1">
    <property type="nucleotide sequence ID" value="NZ_BORP01000007.1"/>
</dbReference>
<dbReference type="PANTHER" id="PTHR43847:SF1">
    <property type="entry name" value="BLL3993 PROTEIN"/>
    <property type="match status" value="1"/>
</dbReference>
<comment type="caution">
    <text evidence="6">The sequence shown here is derived from an EMBL/GenBank/DDBJ whole genome shotgun (WGS) entry which is preliminary data.</text>
</comment>
<evidence type="ECO:0000313" key="7">
    <source>
        <dbReference type="Proteomes" id="UP000676917"/>
    </source>
</evidence>
<evidence type="ECO:0000256" key="2">
    <source>
        <dbReference type="ARBA" id="ARBA00022692"/>
    </source>
</evidence>
<evidence type="ECO:0000256" key="4">
    <source>
        <dbReference type="ARBA" id="ARBA00023136"/>
    </source>
</evidence>
<name>A0A919X9P4_9BACI</name>
<dbReference type="GO" id="GO:0016020">
    <property type="term" value="C:membrane"/>
    <property type="evidence" value="ECO:0007669"/>
    <property type="project" value="UniProtKB-SubCell"/>
</dbReference>
<dbReference type="InterPro" id="IPR052527">
    <property type="entry name" value="Metal_cation-efflux_comp"/>
</dbReference>
<dbReference type="EMBL" id="BORP01000007">
    <property type="protein sequence ID" value="GIO28414.1"/>
    <property type="molecule type" value="Genomic_DNA"/>
</dbReference>
<keyword evidence="7" id="KW-1185">Reference proteome</keyword>
<gene>
    <name evidence="6" type="primary">ypbQ</name>
    <name evidence="6" type="ORF">J43TS3_30250</name>
</gene>
<keyword evidence="2 5" id="KW-0812">Transmembrane</keyword>
<dbReference type="AlphaFoldDB" id="A0A919X9P4"/>
<dbReference type="InterPro" id="IPR007269">
    <property type="entry name" value="ICMT_MeTrfase"/>
</dbReference>
<dbReference type="Pfam" id="PF04140">
    <property type="entry name" value="ICMT"/>
    <property type="match status" value="1"/>
</dbReference>
<feature type="transmembrane region" description="Helical" evidence="5">
    <location>
        <begin position="47"/>
        <end position="63"/>
    </location>
</feature>
<dbReference type="PANTHER" id="PTHR43847">
    <property type="entry name" value="BLL3993 PROTEIN"/>
    <property type="match status" value="1"/>
</dbReference>
<feature type="transmembrane region" description="Helical" evidence="5">
    <location>
        <begin position="75"/>
        <end position="98"/>
    </location>
</feature>
<accession>A0A919X9P4</accession>
<sequence>MQIWMWILILLIIGQRIIELVIAKNNEKWMKARGGIEAGSEHYKWFIYLHLLFFISLFLETIAKLDNQEISFNYIYFLVFFAAQLARIWCISSLGRFWNTKIIVLPRVSLIRKGPYKYVKHPNYIIVAVELFVIPMLFGAYITAIVFPILHILLLRIRIPAEEKALASLSKL</sequence>
<comment type="subcellular location">
    <subcellularLocation>
        <location evidence="1">Membrane</location>
        <topology evidence="1">Multi-pass membrane protein</topology>
    </subcellularLocation>
</comment>
<protein>
    <recommendedName>
        <fullName evidence="8">15-methylpalmitoyl-4-hydroxy-2-pyrone 4-O-methyltransferase</fullName>
    </recommendedName>
</protein>
<keyword evidence="3 5" id="KW-1133">Transmembrane helix</keyword>
<reference evidence="6" key="1">
    <citation type="submission" date="2021-03" db="EMBL/GenBank/DDBJ databases">
        <title>Antimicrobial resistance genes in bacteria isolated from Japanese honey, and their potential for conferring macrolide and lincosamide resistance in the American foulbrood pathogen Paenibacillus larvae.</title>
        <authorList>
            <person name="Okamoto M."/>
            <person name="Kumagai M."/>
            <person name="Kanamori H."/>
            <person name="Takamatsu D."/>
        </authorList>
    </citation>
    <scope>NUCLEOTIDE SEQUENCE</scope>
    <source>
        <strain evidence="6">J43TS3</strain>
    </source>
</reference>